<evidence type="ECO:0000313" key="2">
    <source>
        <dbReference type="EMBL" id="KAJ8872437.1"/>
    </source>
</evidence>
<keyword evidence="3" id="KW-1185">Reference proteome</keyword>
<protein>
    <submittedName>
        <fullName evidence="2">Uncharacterized protein</fullName>
    </submittedName>
</protein>
<feature type="region of interest" description="Disordered" evidence="1">
    <location>
        <begin position="292"/>
        <end position="312"/>
    </location>
</feature>
<dbReference type="EMBL" id="JARBHB010000011">
    <property type="protein sequence ID" value="KAJ8872437.1"/>
    <property type="molecule type" value="Genomic_DNA"/>
</dbReference>
<dbReference type="Proteomes" id="UP001159363">
    <property type="component" value="Chromosome 10"/>
</dbReference>
<evidence type="ECO:0000256" key="1">
    <source>
        <dbReference type="SAM" id="MobiDB-lite"/>
    </source>
</evidence>
<gene>
    <name evidence="2" type="ORF">PR048_026041</name>
</gene>
<organism evidence="2 3">
    <name type="scientific">Dryococelus australis</name>
    <dbReference type="NCBI Taxonomy" id="614101"/>
    <lineage>
        <taxon>Eukaryota</taxon>
        <taxon>Metazoa</taxon>
        <taxon>Ecdysozoa</taxon>
        <taxon>Arthropoda</taxon>
        <taxon>Hexapoda</taxon>
        <taxon>Insecta</taxon>
        <taxon>Pterygota</taxon>
        <taxon>Neoptera</taxon>
        <taxon>Polyneoptera</taxon>
        <taxon>Phasmatodea</taxon>
        <taxon>Verophasmatodea</taxon>
        <taxon>Anareolatae</taxon>
        <taxon>Phasmatidae</taxon>
        <taxon>Eurycanthinae</taxon>
        <taxon>Dryococelus</taxon>
    </lineage>
</organism>
<comment type="caution">
    <text evidence="2">The sequence shown here is derived from an EMBL/GenBank/DDBJ whole genome shotgun (WGS) entry which is preliminary data.</text>
</comment>
<reference evidence="2 3" key="1">
    <citation type="submission" date="2023-02" db="EMBL/GenBank/DDBJ databases">
        <title>LHISI_Scaffold_Assembly.</title>
        <authorList>
            <person name="Stuart O.P."/>
            <person name="Cleave R."/>
            <person name="Magrath M.J.L."/>
            <person name="Mikheyev A.S."/>
        </authorList>
    </citation>
    <scope>NUCLEOTIDE SEQUENCE [LARGE SCALE GENOMIC DNA]</scope>
    <source>
        <strain evidence="2">Daus_M_001</strain>
        <tissue evidence="2">Leg muscle</tissue>
    </source>
</reference>
<proteinExistence type="predicted"/>
<evidence type="ECO:0000313" key="3">
    <source>
        <dbReference type="Proteomes" id="UP001159363"/>
    </source>
</evidence>
<sequence length="471" mass="52417">MELARACFEAPCRNLPGVILENLGKTETRLARSGFEPEAPECQYIVLPLCQLPQVPCWREKFLIGTEKGWNASMEQTEVLRKKTLATGNVNCETGQGGQIWAALNSEVLRADEAPECKSPGKREIPEKTRRPARFPRAKIPKMIPPGIEPRLVFLEGGYCSHCTIQTPPTRPHWFSTMFWLKNYRVLQLKLICIISQIWAVLNNEFLRAGMKRGEIPEKTRQAAASSGTILTCEDQGVAGPGIEIGSSWWEASRLTAKYDMAVRRLEDFLALGQVALIHRSKEFTAHKLEPFSGDARKSSGPSQTDDKCTRSATNLRCGGGGGADSSAFVLSDIRSPHRALAITKPSHAVLWGGHFARTQHEALLPYKSRLCLGEKHHFIFHTVVLIGCPRYSEHFRNQPQKRVAAPKGCSRLYKLLLYDCYQGNAGSIPGRVTPDFRMWESCRTMPLVGGFPRGSPVSPALSFQRCSVLT</sequence>
<accession>A0ABQ9GK99</accession>
<name>A0ABQ9GK99_9NEOP</name>